<dbReference type="EMBL" id="RRZD01000008">
    <property type="protein sequence ID" value="MBE0400522.1"/>
    <property type="molecule type" value="Genomic_DNA"/>
</dbReference>
<evidence type="ECO:0000313" key="1">
    <source>
        <dbReference type="EMBL" id="MBE0400522.1"/>
    </source>
</evidence>
<dbReference type="Proteomes" id="UP001645039">
    <property type="component" value="Unassembled WGS sequence"/>
</dbReference>
<reference evidence="1 2" key="1">
    <citation type="submission" date="2020-07" db="EMBL/GenBank/DDBJ databases">
        <title>Halophilic bacteria isolated from french cheeses.</title>
        <authorList>
            <person name="Kothe C.I."/>
            <person name="Farah-Kraiem B."/>
            <person name="Renault P."/>
            <person name="Dridi B."/>
        </authorList>
    </citation>
    <scope>NUCLEOTIDE SEQUENCE [LARGE SCALE GENOMIC DNA]</scope>
    <source>
        <strain evidence="1 2">FME1</strain>
    </source>
</reference>
<name>A0ABR9F436_9GAMM</name>
<keyword evidence="2" id="KW-1185">Reference proteome</keyword>
<protein>
    <submittedName>
        <fullName evidence="1">Uncharacterized protein</fullName>
    </submittedName>
</protein>
<gene>
    <name evidence="1" type="ORF">EI168_10440</name>
</gene>
<comment type="caution">
    <text evidence="1">The sequence shown here is derived from an EMBL/GenBank/DDBJ whole genome shotgun (WGS) entry which is preliminary data.</text>
</comment>
<sequence>MKTFLMVVAGLVIAFMAIVVISSATPPSESDARMVAEDRIKSLMRDPGSTKFENTKFYGSLSGDGETLSGYVCGSFNAKNGFGAYAGRAQFIVRTVVSDNGRTRATSNVLLSNEDSLVFSERWSELCKN</sequence>
<proteinExistence type="predicted"/>
<evidence type="ECO:0000313" key="2">
    <source>
        <dbReference type="Proteomes" id="UP001645039"/>
    </source>
</evidence>
<accession>A0ABR9F436</accession>
<organism evidence="1 2">
    <name type="scientific">Halomonas casei</name>
    <dbReference type="NCBI Taxonomy" id="2742613"/>
    <lineage>
        <taxon>Bacteria</taxon>
        <taxon>Pseudomonadati</taxon>
        <taxon>Pseudomonadota</taxon>
        <taxon>Gammaproteobacteria</taxon>
        <taxon>Oceanospirillales</taxon>
        <taxon>Halomonadaceae</taxon>
        <taxon>Halomonas</taxon>
    </lineage>
</organism>
<dbReference type="RefSeq" id="WP_192536041.1">
    <property type="nucleotide sequence ID" value="NZ_RRZD01000008.1"/>
</dbReference>